<accession>A0A9W9ENN5</accession>
<dbReference type="EMBL" id="JAPQKI010000010">
    <property type="protein sequence ID" value="KAJ5085182.1"/>
    <property type="molecule type" value="Genomic_DNA"/>
</dbReference>
<evidence type="ECO:0000313" key="3">
    <source>
        <dbReference type="Proteomes" id="UP001149074"/>
    </source>
</evidence>
<gene>
    <name evidence="2" type="ORF">N7532_009953</name>
</gene>
<organism evidence="2 3">
    <name type="scientific">Penicillium argentinense</name>
    <dbReference type="NCBI Taxonomy" id="1131581"/>
    <lineage>
        <taxon>Eukaryota</taxon>
        <taxon>Fungi</taxon>
        <taxon>Dikarya</taxon>
        <taxon>Ascomycota</taxon>
        <taxon>Pezizomycotina</taxon>
        <taxon>Eurotiomycetes</taxon>
        <taxon>Eurotiomycetidae</taxon>
        <taxon>Eurotiales</taxon>
        <taxon>Aspergillaceae</taxon>
        <taxon>Penicillium</taxon>
    </lineage>
</organism>
<dbReference type="Proteomes" id="UP001149074">
    <property type="component" value="Unassembled WGS sequence"/>
</dbReference>
<feature type="compositionally biased region" description="Low complexity" evidence="1">
    <location>
        <begin position="184"/>
        <end position="201"/>
    </location>
</feature>
<feature type="compositionally biased region" description="Polar residues" evidence="1">
    <location>
        <begin position="169"/>
        <end position="183"/>
    </location>
</feature>
<feature type="compositionally biased region" description="Low complexity" evidence="1">
    <location>
        <begin position="78"/>
        <end position="87"/>
    </location>
</feature>
<dbReference type="GeneID" id="81361423"/>
<dbReference type="OrthoDB" id="5395975at2759"/>
<feature type="compositionally biased region" description="Low complexity" evidence="1">
    <location>
        <begin position="246"/>
        <end position="257"/>
    </location>
</feature>
<reference evidence="2" key="2">
    <citation type="journal article" date="2023" name="IMA Fungus">
        <title>Comparative genomic study of the Penicillium genus elucidates a diverse pangenome and 15 lateral gene transfer events.</title>
        <authorList>
            <person name="Petersen C."/>
            <person name="Sorensen T."/>
            <person name="Nielsen M.R."/>
            <person name="Sondergaard T.E."/>
            <person name="Sorensen J.L."/>
            <person name="Fitzpatrick D.A."/>
            <person name="Frisvad J.C."/>
            <person name="Nielsen K.L."/>
        </authorList>
    </citation>
    <scope>NUCLEOTIDE SEQUENCE</scope>
    <source>
        <strain evidence="2">IBT 30761</strain>
    </source>
</reference>
<dbReference type="AlphaFoldDB" id="A0A9W9ENN5"/>
<dbReference type="RefSeq" id="XP_056469860.1">
    <property type="nucleotide sequence ID" value="XM_056622444.1"/>
</dbReference>
<feature type="region of interest" description="Disordered" evidence="1">
    <location>
        <begin position="74"/>
        <end position="257"/>
    </location>
</feature>
<sequence>MEIRVHVSAPSSVGDDARHRARIAAILAFQPASQLLVTADTRHSRLAFDSTQSPVTAAPATSVPVALLEPDALTVSGSTSSSTHSPHPCFPAAADGGIPDVEGQAVLPRSGHDTGPAPDPQRILSPGPSTAIGPGASAPASLDRPRPASARRPRPESPHSLDSLVSVIPDSQPSCQAQQQPRVASTLSASPSPAAMADASAGDVTGARAVAGTPGVWDGSQEPPSAPDQPSPKRRRHDAGRELDISTTAPNAPTTSPILVESCSASLSPDQTHQNQTIPLATTQSHPRSPTSLLHSLPMEIHPPPPPISTSPFTTHITPTLSMLTERLKRARTYKPLHQSRELEKLERGYWALKISIPAEEQNPTPLNPNNQLLWEPSFFHRFWSFLSDFIGRDARAGWGVWCILEKTEADTEHDTLPSTASTTSEDPMSAYIPSHVPESLSVVLKVYAWGEIAMHIYLLLFLASERRIRGMGAEWRDSREEIVIRMP</sequence>
<keyword evidence="3" id="KW-1185">Reference proteome</keyword>
<proteinExistence type="predicted"/>
<protein>
    <submittedName>
        <fullName evidence="2">Uncharacterized protein</fullName>
    </submittedName>
</protein>
<evidence type="ECO:0000256" key="1">
    <source>
        <dbReference type="SAM" id="MobiDB-lite"/>
    </source>
</evidence>
<reference evidence="2" key="1">
    <citation type="submission" date="2022-11" db="EMBL/GenBank/DDBJ databases">
        <authorList>
            <person name="Petersen C."/>
        </authorList>
    </citation>
    <scope>NUCLEOTIDE SEQUENCE</scope>
    <source>
        <strain evidence="2">IBT 30761</strain>
    </source>
</reference>
<feature type="compositionally biased region" description="Low complexity" evidence="1">
    <location>
        <begin position="136"/>
        <end position="150"/>
    </location>
</feature>
<name>A0A9W9ENN5_9EURO</name>
<comment type="caution">
    <text evidence="2">The sequence shown here is derived from an EMBL/GenBank/DDBJ whole genome shotgun (WGS) entry which is preliminary data.</text>
</comment>
<evidence type="ECO:0000313" key="2">
    <source>
        <dbReference type="EMBL" id="KAJ5085182.1"/>
    </source>
</evidence>